<protein>
    <submittedName>
        <fullName evidence="3">Uncharacterized protein</fullName>
    </submittedName>
</protein>
<proteinExistence type="predicted"/>
<feature type="region of interest" description="Disordered" evidence="1">
    <location>
        <begin position="1"/>
        <end position="24"/>
    </location>
</feature>
<keyword evidence="2" id="KW-0812">Transmembrane</keyword>
<feature type="transmembrane region" description="Helical" evidence="2">
    <location>
        <begin position="37"/>
        <end position="59"/>
    </location>
</feature>
<keyword evidence="2" id="KW-0472">Membrane</keyword>
<sequence length="137" mass="16031">MPEPSVDRRRVDDGRYANDRRQNRTERRQGPDVWVRSLPWFALGGWVLIVISVLGISFAKPQTVTFFERINNLPVRREWDYELMSYVLWVLFTALFSGLVGLVINVTRRRRKHDIFYFSVVASTLVAAIGFVWVLTL</sequence>
<evidence type="ECO:0000313" key="4">
    <source>
        <dbReference type="Proteomes" id="UP000005695"/>
    </source>
</evidence>
<dbReference type="AlphaFoldDB" id="Q1JYW0"/>
<gene>
    <name evidence="3" type="ORF">Dace_1396</name>
</gene>
<keyword evidence="2" id="KW-1133">Transmembrane helix</keyword>
<reference evidence="3" key="2">
    <citation type="submission" date="2006-05" db="EMBL/GenBank/DDBJ databases">
        <title>Sequencing of the draft genome and assembly of Desulfuromonas acetoxidans DSM 684.</title>
        <authorList>
            <consortium name="US DOE Joint Genome Institute (JGI-PGF)"/>
            <person name="Copeland A."/>
            <person name="Lucas S."/>
            <person name="Lapidus A."/>
            <person name="Barry K."/>
            <person name="Detter J.C."/>
            <person name="Glavina del Rio T."/>
            <person name="Hammon N."/>
            <person name="Israni S."/>
            <person name="Dalin E."/>
            <person name="Tice H."/>
            <person name="Bruce D."/>
            <person name="Pitluck S."/>
            <person name="Richardson P."/>
        </authorList>
    </citation>
    <scope>NUCLEOTIDE SEQUENCE [LARGE SCALE GENOMIC DNA]</scope>
    <source>
        <strain evidence="3">DSM 684</strain>
    </source>
</reference>
<feature type="transmembrane region" description="Helical" evidence="2">
    <location>
        <begin position="83"/>
        <end position="103"/>
    </location>
</feature>
<comment type="caution">
    <text evidence="3">The sequence shown here is derived from an EMBL/GenBank/DDBJ whole genome shotgun (WGS) entry which is preliminary data.</text>
</comment>
<evidence type="ECO:0000256" key="1">
    <source>
        <dbReference type="SAM" id="MobiDB-lite"/>
    </source>
</evidence>
<feature type="transmembrane region" description="Helical" evidence="2">
    <location>
        <begin position="115"/>
        <end position="135"/>
    </location>
</feature>
<reference evidence="3" key="1">
    <citation type="submission" date="2006-05" db="EMBL/GenBank/DDBJ databases">
        <title>Annotation of the draft genome assembly of Desulfuromonas acetoxidans DSM 684.</title>
        <authorList>
            <consortium name="US DOE Joint Genome Institute (JGI-ORNL)"/>
            <person name="Larimer F."/>
            <person name="Land M."/>
            <person name="Hauser L."/>
        </authorList>
    </citation>
    <scope>NUCLEOTIDE SEQUENCE [LARGE SCALE GENOMIC DNA]</scope>
    <source>
        <strain evidence="3">DSM 684</strain>
    </source>
</reference>
<dbReference type="EMBL" id="AAEW02000010">
    <property type="protein sequence ID" value="EAT15534.1"/>
    <property type="molecule type" value="Genomic_DNA"/>
</dbReference>
<keyword evidence="4" id="KW-1185">Reference proteome</keyword>
<name>Q1JYW0_DESA6</name>
<dbReference type="Proteomes" id="UP000005695">
    <property type="component" value="Unassembled WGS sequence"/>
</dbReference>
<accession>Q1JYW0</accession>
<organism evidence="3 4">
    <name type="scientific">Desulfuromonas acetoxidans (strain DSM 684 / 11070)</name>
    <dbReference type="NCBI Taxonomy" id="281689"/>
    <lineage>
        <taxon>Bacteria</taxon>
        <taxon>Pseudomonadati</taxon>
        <taxon>Thermodesulfobacteriota</taxon>
        <taxon>Desulfuromonadia</taxon>
        <taxon>Desulfuromonadales</taxon>
        <taxon>Desulfuromonadaceae</taxon>
        <taxon>Desulfuromonas</taxon>
    </lineage>
</organism>
<dbReference type="OrthoDB" id="6119503at2"/>
<evidence type="ECO:0000313" key="3">
    <source>
        <dbReference type="EMBL" id="EAT15534.1"/>
    </source>
</evidence>
<dbReference type="RefSeq" id="WP_006000908.1">
    <property type="nucleotide sequence ID" value="NZ_AAEW02000010.1"/>
</dbReference>
<evidence type="ECO:0000256" key="2">
    <source>
        <dbReference type="SAM" id="Phobius"/>
    </source>
</evidence>